<keyword evidence="1" id="KW-0998">Cell outer membrane</keyword>
<comment type="similarity">
    <text evidence="1">Belongs to the TonB-dependent receptor family.</text>
</comment>
<dbReference type="NCBIfam" id="TIGR04057">
    <property type="entry name" value="SusC_RagA_signa"/>
    <property type="match status" value="1"/>
</dbReference>
<dbReference type="InterPro" id="IPR037066">
    <property type="entry name" value="Plug_dom_sf"/>
</dbReference>
<dbReference type="Gene3D" id="2.170.130.10">
    <property type="entry name" value="TonB-dependent receptor, plug domain"/>
    <property type="match status" value="1"/>
</dbReference>
<keyword evidence="1" id="KW-0472">Membrane</keyword>
<dbReference type="SUPFAM" id="SSF56935">
    <property type="entry name" value="Porins"/>
    <property type="match status" value="1"/>
</dbReference>
<protein>
    <recommendedName>
        <fullName evidence="4">TonB-dependent receptor plug domain-containing protein</fullName>
    </recommendedName>
</protein>
<dbReference type="InterPro" id="IPR039426">
    <property type="entry name" value="TonB-dep_rcpt-like"/>
</dbReference>
<evidence type="ECO:0000313" key="3">
    <source>
        <dbReference type="Proteomes" id="UP000762110"/>
    </source>
</evidence>
<proteinExistence type="inferred from homology"/>
<reference evidence="2 3" key="1">
    <citation type="submission" date="2020-05" db="EMBL/GenBank/DDBJ databases">
        <title>Description of Pedobacter foliorum sp. nov.</title>
        <authorList>
            <person name="Qi S."/>
            <person name="Carlier A."/>
            <person name="Cnockaert M."/>
            <person name="Vandamme P."/>
        </authorList>
    </citation>
    <scope>NUCLEOTIDE SEQUENCE [LARGE SCALE GENOMIC DNA]</scope>
    <source>
        <strain evidence="2 3">LMG 31300</strain>
    </source>
</reference>
<name>A0ABX2DCN3_9SPHI</name>
<dbReference type="InterPro" id="IPR023997">
    <property type="entry name" value="TonB-dep_OMP_SusC/RagA_CS"/>
</dbReference>
<sequence length="48" mass="5203">MKGIDPNKIATINILKDVSATAVYGNQAKNGVIIISTKDYIPKKKSNK</sequence>
<dbReference type="PROSITE" id="PS52016">
    <property type="entry name" value="TONB_DEPENDENT_REC_3"/>
    <property type="match status" value="1"/>
</dbReference>
<keyword evidence="1" id="KW-0813">Transport</keyword>
<keyword evidence="1" id="KW-1134">Transmembrane beta strand</keyword>
<accession>A0ABX2DCN3</accession>
<keyword evidence="3" id="KW-1185">Reference proteome</keyword>
<evidence type="ECO:0000313" key="2">
    <source>
        <dbReference type="EMBL" id="NQX31829.1"/>
    </source>
</evidence>
<comment type="subcellular location">
    <subcellularLocation>
        <location evidence="1">Cell outer membrane</location>
        <topology evidence="1">Multi-pass membrane protein</topology>
    </subcellularLocation>
</comment>
<keyword evidence="1" id="KW-0812">Transmembrane</keyword>
<comment type="caution">
    <text evidence="2">The sequence shown here is derived from an EMBL/GenBank/DDBJ whole genome shotgun (WGS) entry which is preliminary data.</text>
</comment>
<gene>
    <name evidence="2" type="ORF">HQN85_08835</name>
</gene>
<dbReference type="Proteomes" id="UP000762110">
    <property type="component" value="Unassembled WGS sequence"/>
</dbReference>
<evidence type="ECO:0000256" key="1">
    <source>
        <dbReference type="PROSITE-ProRule" id="PRU01360"/>
    </source>
</evidence>
<dbReference type="EMBL" id="JABMKV010000002">
    <property type="protein sequence ID" value="NQX31829.1"/>
    <property type="molecule type" value="Genomic_DNA"/>
</dbReference>
<dbReference type="RefSeq" id="WP_173271331.1">
    <property type="nucleotide sequence ID" value="NZ_JABMKV010000002.1"/>
</dbReference>
<evidence type="ECO:0008006" key="4">
    <source>
        <dbReference type="Google" id="ProtNLM"/>
    </source>
</evidence>
<organism evidence="2 3">
    <name type="scientific">Pedobacter boryungensis</name>
    <dbReference type="NCBI Taxonomy" id="869962"/>
    <lineage>
        <taxon>Bacteria</taxon>
        <taxon>Pseudomonadati</taxon>
        <taxon>Bacteroidota</taxon>
        <taxon>Sphingobacteriia</taxon>
        <taxon>Sphingobacteriales</taxon>
        <taxon>Sphingobacteriaceae</taxon>
        <taxon>Pedobacter</taxon>
    </lineage>
</organism>